<dbReference type="RefSeq" id="WP_387909220.1">
    <property type="nucleotide sequence ID" value="NZ_JBIBEG010000020.1"/>
</dbReference>
<feature type="compositionally biased region" description="Basic and acidic residues" evidence="1">
    <location>
        <begin position="62"/>
        <end position="81"/>
    </location>
</feature>
<proteinExistence type="predicted"/>
<evidence type="ECO:0000256" key="1">
    <source>
        <dbReference type="SAM" id="MobiDB-lite"/>
    </source>
</evidence>
<evidence type="ECO:0000313" key="3">
    <source>
        <dbReference type="Proteomes" id="UP001602322"/>
    </source>
</evidence>
<protein>
    <submittedName>
        <fullName evidence="2">Uncharacterized protein</fullName>
    </submittedName>
</protein>
<feature type="region of interest" description="Disordered" evidence="1">
    <location>
        <begin position="58"/>
        <end position="81"/>
    </location>
</feature>
<keyword evidence="3" id="KW-1185">Reference proteome</keyword>
<gene>
    <name evidence="2" type="ORF">ACFY8O_34035</name>
</gene>
<accession>A0ABW6XGM2</accession>
<reference evidence="2 3" key="1">
    <citation type="submission" date="2024-10" db="EMBL/GenBank/DDBJ databases">
        <title>The Natural Products Discovery Center: Release of the First 8490 Sequenced Strains for Exploring Actinobacteria Biosynthetic Diversity.</title>
        <authorList>
            <person name="Kalkreuter E."/>
            <person name="Kautsar S.A."/>
            <person name="Yang D."/>
            <person name="Bader C.D."/>
            <person name="Teijaro C.N."/>
            <person name="Fluegel L."/>
            <person name="Davis C.M."/>
            <person name="Simpson J.R."/>
            <person name="Lauterbach L."/>
            <person name="Steele A.D."/>
            <person name="Gui C."/>
            <person name="Meng S."/>
            <person name="Li G."/>
            <person name="Viehrig K."/>
            <person name="Ye F."/>
            <person name="Su P."/>
            <person name="Kiefer A.F."/>
            <person name="Nichols A."/>
            <person name="Cepeda A.J."/>
            <person name="Yan W."/>
            <person name="Fan B."/>
            <person name="Jiang Y."/>
            <person name="Adhikari A."/>
            <person name="Zheng C.-J."/>
            <person name="Schuster L."/>
            <person name="Cowan T.M."/>
            <person name="Smanski M.J."/>
            <person name="Chevrette M.G."/>
            <person name="De Carvalho L.P.S."/>
            <person name="Shen B."/>
        </authorList>
    </citation>
    <scope>NUCLEOTIDE SEQUENCE [LARGE SCALE GENOMIC DNA]</scope>
    <source>
        <strain evidence="2 3">NPDC012540</strain>
    </source>
</reference>
<evidence type="ECO:0000313" key="2">
    <source>
        <dbReference type="EMBL" id="MFF5900909.1"/>
    </source>
</evidence>
<comment type="caution">
    <text evidence="2">The sequence shown here is derived from an EMBL/GenBank/DDBJ whole genome shotgun (WGS) entry which is preliminary data.</text>
</comment>
<dbReference type="EMBL" id="JBIBEG010000020">
    <property type="protein sequence ID" value="MFF5900909.1"/>
    <property type="molecule type" value="Genomic_DNA"/>
</dbReference>
<dbReference type="Proteomes" id="UP001602322">
    <property type="component" value="Unassembled WGS sequence"/>
</dbReference>
<organism evidence="2 3">
    <name type="scientific">Streptomyces argenteolus</name>
    <dbReference type="NCBI Taxonomy" id="67274"/>
    <lineage>
        <taxon>Bacteria</taxon>
        <taxon>Bacillati</taxon>
        <taxon>Actinomycetota</taxon>
        <taxon>Actinomycetes</taxon>
        <taxon>Kitasatosporales</taxon>
        <taxon>Streptomycetaceae</taxon>
        <taxon>Streptomyces</taxon>
    </lineage>
</organism>
<sequence>MRIWGRGPGEPGGEAPGRRYAALIDGPLDGQRLDVTGWSVQQLLDGAALLTELGAYGPRGRSHYEGRPDDPDRLHWFGDSA</sequence>
<name>A0ABW6XGM2_9ACTN</name>